<feature type="chain" id="PRO_5030739868" evidence="1">
    <location>
        <begin position="23"/>
        <end position="280"/>
    </location>
</feature>
<dbReference type="Pfam" id="PF25192">
    <property type="entry name" value="DiatomPyrShell"/>
    <property type="match status" value="1"/>
</dbReference>
<evidence type="ECO:0000313" key="2">
    <source>
        <dbReference type="EMBL" id="CAD9495804.1"/>
    </source>
</evidence>
<keyword evidence="1" id="KW-0732">Signal</keyword>
<dbReference type="AlphaFoldDB" id="A0A7S2HNL9"/>
<feature type="signal peptide" evidence="1">
    <location>
        <begin position="1"/>
        <end position="22"/>
    </location>
</feature>
<proteinExistence type="predicted"/>
<protein>
    <submittedName>
        <fullName evidence="2">Uncharacterized protein</fullName>
    </submittedName>
</protein>
<evidence type="ECO:0000256" key="1">
    <source>
        <dbReference type="SAM" id="SignalP"/>
    </source>
</evidence>
<dbReference type="InterPro" id="IPR057491">
    <property type="entry name" value="DiatomPyrShell"/>
</dbReference>
<gene>
    <name evidence="2" type="ORF">HTAM1171_LOCUS6615</name>
</gene>
<name>A0A7S2HNL9_9STRA</name>
<sequence>MRVHGKVVAFCALAVSVSECSAFATPKASPAFLGKTQRDMYSKADADMAPVDALWEESSSITVQGTTLRTCSLPVSVDKAQLMLKSEGRPLTSRVDLYHGPDYIPWKCGVYTENGLTRPVNLVVPTPLTGNTLAMQNTGFSEFPFYACAKVDAGSPRLDNFVKKLTDEGSAKLVQGGAVSTTPFDPSVESVQILLKSDTRHLKARIELLNGPNNLKQSFEVYSSNGYKRPFMAVINTPGDGNVIRIVNTATLEYPLTATVEPYVVASADEAAEEGLTWTQ</sequence>
<dbReference type="EMBL" id="HBGV01010739">
    <property type="protein sequence ID" value="CAD9495804.1"/>
    <property type="molecule type" value="Transcribed_RNA"/>
</dbReference>
<reference evidence="2" key="1">
    <citation type="submission" date="2021-01" db="EMBL/GenBank/DDBJ databases">
        <authorList>
            <person name="Corre E."/>
            <person name="Pelletier E."/>
            <person name="Niang G."/>
            <person name="Scheremetjew M."/>
            <person name="Finn R."/>
            <person name="Kale V."/>
            <person name="Holt S."/>
            <person name="Cochrane G."/>
            <person name="Meng A."/>
            <person name="Brown T."/>
            <person name="Cohen L."/>
        </authorList>
    </citation>
    <scope>NUCLEOTIDE SEQUENCE</scope>
    <source>
        <strain evidence="2">CCMP826</strain>
    </source>
</reference>
<organism evidence="2">
    <name type="scientific">Helicotheca tamesis</name>
    <dbReference type="NCBI Taxonomy" id="374047"/>
    <lineage>
        <taxon>Eukaryota</taxon>
        <taxon>Sar</taxon>
        <taxon>Stramenopiles</taxon>
        <taxon>Ochrophyta</taxon>
        <taxon>Bacillariophyta</taxon>
        <taxon>Mediophyceae</taxon>
        <taxon>Lithodesmiophycidae</taxon>
        <taxon>Lithodesmiales</taxon>
        <taxon>Lithodesmiaceae</taxon>
        <taxon>Helicotheca</taxon>
    </lineage>
</organism>
<accession>A0A7S2HNL9</accession>